<feature type="compositionally biased region" description="Polar residues" evidence="1">
    <location>
        <begin position="851"/>
        <end position="895"/>
    </location>
</feature>
<feature type="region of interest" description="Disordered" evidence="1">
    <location>
        <begin position="1"/>
        <end position="64"/>
    </location>
</feature>
<feature type="compositionally biased region" description="Acidic residues" evidence="1">
    <location>
        <begin position="711"/>
        <end position="723"/>
    </location>
</feature>
<feature type="compositionally biased region" description="Basic and acidic residues" evidence="1">
    <location>
        <begin position="480"/>
        <end position="514"/>
    </location>
</feature>
<feature type="compositionally biased region" description="Low complexity" evidence="1">
    <location>
        <begin position="896"/>
        <end position="907"/>
    </location>
</feature>
<keyword evidence="3" id="KW-1185">Reference proteome</keyword>
<dbReference type="AlphaFoldDB" id="L5ME88"/>
<feature type="compositionally biased region" description="Basic and acidic residues" evidence="1">
    <location>
        <begin position="304"/>
        <end position="313"/>
    </location>
</feature>
<feature type="region of interest" description="Disordered" evidence="1">
    <location>
        <begin position="691"/>
        <end position="806"/>
    </location>
</feature>
<feature type="compositionally biased region" description="Basic and acidic residues" evidence="1">
    <location>
        <begin position="533"/>
        <end position="546"/>
    </location>
</feature>
<dbReference type="Proteomes" id="UP000010556">
    <property type="component" value="Unassembled WGS sequence"/>
</dbReference>
<dbReference type="EMBL" id="KB101487">
    <property type="protein sequence ID" value="ELK36575.1"/>
    <property type="molecule type" value="Genomic_DNA"/>
</dbReference>
<protein>
    <submittedName>
        <fullName evidence="2">Uncharacterized protein</fullName>
    </submittedName>
</protein>
<sequence>MPPSEDTHPDGGMASLQMALSPSSRLATPPAETPPTHPMGEWLLKTAPGPSPRPAPPPKGTPALIRDKEAVMMPQDEDKPEAEVSYAKVSDTSAGSLDCKILQELLIIENVSPLPDSGSEICEIDSDSDRGIGLEYDLEQQWKDSDSVMWELDSDSEMCPMGSDSVQHLPEGERYPMASDSVKDLMESEQHLVEVEQFQVDNDSLKYWGDSDSEKCFVDSDNEKPDIDSDSEKCPMASASLKHLLKAEKFQMASDSIKRMMDSEKRLMDIRQHCMVSDSEEYEMDSGMEKDKIASASASGVHLMGKEKCQEKPRSKRYRKDSDTEPCGLESDLERHVLATTAAEVLVGTKTHQLSTDTERRRMDFLSERHTMDLDSESLGRTSDSGKHKMKAKSCQSKAELERSWVDHRSDSEKSLIDSERQQLDFDYDRRKDSSRRYQHKSARFQDSSERCQVDFEKHWDNFERHQRDSDSKKHPASPENKKSNELESERHMIEREKEPCMIPFESKRLRLDEEQGNYDMDSDSVKEQQITPDHERHHLDSENEAQRLGARKKGNRPPGFWRPVFLSPSFVPAKKTEEKHSMQQTGSKVSKIQHVRQPSDGKSVRCKEVSPTPSNKEDSQQKFKEEDSQNLSPDPNTSGDTKHNTMHHHGTPGPDNIINISNVVGLESEGQFNLTSSQFENESNTYETKLVSADNLNNGAKDKPFLKDERDDETDSENPEDENNTKDKTGSDNSDPKDRNAENDTDTNNGSDSSGDADPTSGADSNSDGDSNNGIDSSTNPDSTIDKDTNNNANSNYTDSEKKYTINSDNASGLDNDVDQDCIAGLNNGTNLKDTSVLQHGTDMDYTSSYKDGASLSNPTKSGNGICSNNGTDTTNEAGPNNNRPDPNLNGSSLQNNGPGRQNNRRVPTSLASITMDLISTSMVFTQTTALPSTIIALSLKKTQILIIKPGLVMPLVSIVHLVLTRMLMPTLTQNPPVLLVATIQLSQTITQTFTTFQDFPIH</sequence>
<feature type="compositionally biased region" description="Basic and acidic residues" evidence="1">
    <location>
        <begin position="616"/>
        <end position="628"/>
    </location>
</feature>
<name>L5ME88_MYODS</name>
<feature type="region of interest" description="Disordered" evidence="1">
    <location>
        <begin position="367"/>
        <end position="451"/>
    </location>
</feature>
<gene>
    <name evidence="2" type="ORF">MDA_GLEAN10005887</name>
</gene>
<accession>L5ME88</accession>
<feature type="compositionally biased region" description="Basic and acidic residues" evidence="1">
    <location>
        <begin position="598"/>
        <end position="609"/>
    </location>
</feature>
<evidence type="ECO:0000313" key="2">
    <source>
        <dbReference type="EMBL" id="ELK36575.1"/>
    </source>
</evidence>
<feature type="compositionally biased region" description="Basic and acidic residues" evidence="1">
    <location>
        <begin position="463"/>
        <end position="474"/>
    </location>
</feature>
<feature type="compositionally biased region" description="Low complexity" evidence="1">
    <location>
        <begin position="762"/>
        <end position="779"/>
    </location>
</feature>
<reference evidence="3" key="1">
    <citation type="journal article" date="2013" name="Science">
        <title>Comparative analysis of bat genomes provides insight into the evolution of flight and immunity.</title>
        <authorList>
            <person name="Zhang G."/>
            <person name="Cowled C."/>
            <person name="Shi Z."/>
            <person name="Huang Z."/>
            <person name="Bishop-Lilly K.A."/>
            <person name="Fang X."/>
            <person name="Wynne J.W."/>
            <person name="Xiong Z."/>
            <person name="Baker M.L."/>
            <person name="Zhao W."/>
            <person name="Tachedjian M."/>
            <person name="Zhu Y."/>
            <person name="Zhou P."/>
            <person name="Jiang X."/>
            <person name="Ng J."/>
            <person name="Yang L."/>
            <person name="Wu L."/>
            <person name="Xiao J."/>
            <person name="Feng Y."/>
            <person name="Chen Y."/>
            <person name="Sun X."/>
            <person name="Zhang Y."/>
            <person name="Marsh G.A."/>
            <person name="Crameri G."/>
            <person name="Broder C.C."/>
            <person name="Frey K.G."/>
            <person name="Wang L.F."/>
            <person name="Wang J."/>
        </authorList>
    </citation>
    <scope>NUCLEOTIDE SEQUENCE [LARGE SCALE GENOMIC DNA]</scope>
</reference>
<proteinExistence type="predicted"/>
<feature type="compositionally biased region" description="Basic and acidic residues" evidence="1">
    <location>
        <begin position="724"/>
        <end position="743"/>
    </location>
</feature>
<feature type="region of interest" description="Disordered" evidence="1">
    <location>
        <begin position="851"/>
        <end position="907"/>
    </location>
</feature>
<feature type="compositionally biased region" description="Basic and acidic residues" evidence="1">
    <location>
        <begin position="701"/>
        <end position="710"/>
    </location>
</feature>
<feature type="compositionally biased region" description="Pro residues" evidence="1">
    <location>
        <begin position="49"/>
        <end position="60"/>
    </location>
</feature>
<organism evidence="2 3">
    <name type="scientific">Myotis davidii</name>
    <name type="common">David's myotis</name>
    <dbReference type="NCBI Taxonomy" id="225400"/>
    <lineage>
        <taxon>Eukaryota</taxon>
        <taxon>Metazoa</taxon>
        <taxon>Chordata</taxon>
        <taxon>Craniata</taxon>
        <taxon>Vertebrata</taxon>
        <taxon>Euteleostomi</taxon>
        <taxon>Mammalia</taxon>
        <taxon>Eutheria</taxon>
        <taxon>Laurasiatheria</taxon>
        <taxon>Chiroptera</taxon>
        <taxon>Yangochiroptera</taxon>
        <taxon>Vespertilionidae</taxon>
        <taxon>Myotis</taxon>
    </lineage>
</organism>
<evidence type="ECO:0000313" key="3">
    <source>
        <dbReference type="Proteomes" id="UP000010556"/>
    </source>
</evidence>
<evidence type="ECO:0000256" key="1">
    <source>
        <dbReference type="SAM" id="MobiDB-lite"/>
    </source>
</evidence>
<feature type="compositionally biased region" description="Basic and acidic residues" evidence="1">
    <location>
        <begin position="399"/>
        <end position="436"/>
    </location>
</feature>
<feature type="compositionally biased region" description="Polar residues" evidence="1">
    <location>
        <begin position="630"/>
        <end position="640"/>
    </location>
</feature>
<feature type="region of interest" description="Disordered" evidence="1">
    <location>
        <begin position="463"/>
        <end position="663"/>
    </location>
</feature>
<feature type="region of interest" description="Disordered" evidence="1">
    <location>
        <begin position="297"/>
        <end position="328"/>
    </location>
</feature>